<feature type="domain" description="CHAT" evidence="2">
    <location>
        <begin position="767"/>
        <end position="1063"/>
    </location>
</feature>
<keyword evidence="1" id="KW-0802">TPR repeat</keyword>
<reference evidence="3 4" key="2">
    <citation type="journal article" date="2022" name="Mar. Drugs">
        <title>Bioassay-Guided Fractionation Leads to the Detection of Cholic Acid Generated by the Rare Thalassomonas sp.</title>
        <authorList>
            <person name="Pheiffer F."/>
            <person name="Schneider Y.K."/>
            <person name="Hansen E.H."/>
            <person name="Andersen J.H."/>
            <person name="Isaksson J."/>
            <person name="Busche T."/>
            <person name="R C."/>
            <person name="Kalinowski J."/>
            <person name="Zyl L.V."/>
            <person name="Trindade M."/>
        </authorList>
    </citation>
    <scope>NUCLEOTIDE SEQUENCE [LARGE SCALE GENOMIC DNA]</scope>
    <source>
        <strain evidence="3 4">XOM25</strain>
    </source>
</reference>
<dbReference type="PANTHER" id="PTHR10098">
    <property type="entry name" value="RAPSYN-RELATED"/>
    <property type="match status" value="1"/>
</dbReference>
<feature type="repeat" description="TPR" evidence="1">
    <location>
        <begin position="378"/>
        <end position="411"/>
    </location>
</feature>
<name>A0AAE9Z3C8_9GAMM</name>
<organism evidence="3 4">
    <name type="scientific">Thalassomonas viridans</name>
    <dbReference type="NCBI Taxonomy" id="137584"/>
    <lineage>
        <taxon>Bacteria</taxon>
        <taxon>Pseudomonadati</taxon>
        <taxon>Pseudomonadota</taxon>
        <taxon>Gammaproteobacteria</taxon>
        <taxon>Alteromonadales</taxon>
        <taxon>Colwelliaceae</taxon>
        <taxon>Thalassomonas</taxon>
    </lineage>
</organism>
<dbReference type="InterPro" id="IPR024983">
    <property type="entry name" value="CHAT_dom"/>
</dbReference>
<dbReference type="EMBL" id="CP059733">
    <property type="protein sequence ID" value="WDE05289.1"/>
    <property type="molecule type" value="Genomic_DNA"/>
</dbReference>
<accession>A0AAE9Z3C8</accession>
<dbReference type="Proteomes" id="UP000032352">
    <property type="component" value="Chromosome"/>
</dbReference>
<dbReference type="Pfam" id="PF13374">
    <property type="entry name" value="TPR_10"/>
    <property type="match status" value="1"/>
</dbReference>
<dbReference type="Pfam" id="PF12770">
    <property type="entry name" value="CHAT"/>
    <property type="match status" value="1"/>
</dbReference>
<dbReference type="SMART" id="SM00028">
    <property type="entry name" value="TPR"/>
    <property type="match status" value="7"/>
</dbReference>
<dbReference type="InterPro" id="IPR019734">
    <property type="entry name" value="TPR_rpt"/>
</dbReference>
<dbReference type="Gene3D" id="1.25.40.10">
    <property type="entry name" value="Tetratricopeptide repeat domain"/>
    <property type="match status" value="3"/>
</dbReference>
<evidence type="ECO:0000313" key="3">
    <source>
        <dbReference type="EMBL" id="WDE05289.1"/>
    </source>
</evidence>
<reference evidence="3 4" key="1">
    <citation type="journal article" date="2015" name="Genome Announc.">
        <title>Draft Genome Sequences of Marine Isolates of Thalassomonas viridans and Thalassomonas actiniarum.</title>
        <authorList>
            <person name="Olonade I."/>
            <person name="van Zyl L.J."/>
            <person name="Trindade M."/>
        </authorList>
    </citation>
    <scope>NUCLEOTIDE SEQUENCE [LARGE SCALE GENOMIC DNA]</scope>
    <source>
        <strain evidence="3 4">XOM25</strain>
    </source>
</reference>
<dbReference type="KEGG" id="tvd:SG34_029045"/>
<dbReference type="PROSITE" id="PS50005">
    <property type="entry name" value="TPR"/>
    <property type="match status" value="1"/>
</dbReference>
<dbReference type="RefSeq" id="WP_044840897.1">
    <property type="nucleotide sequence ID" value="NZ_CP059733.1"/>
</dbReference>
<dbReference type="Pfam" id="PF13424">
    <property type="entry name" value="TPR_12"/>
    <property type="match status" value="1"/>
</dbReference>
<keyword evidence="4" id="KW-1185">Reference proteome</keyword>
<dbReference type="AlphaFoldDB" id="A0AAE9Z3C8"/>
<sequence length="1094" mass="122698">MANAYTCILSTVCVFLSYGYETAFACPRQGTGQSLLGEYSTHLPPKEPLVLALKQYDIDIKIIRKVNNQETTSFGPSGRNGIEFIYIRPGSGERTITLCILTKYNHASPGSYQITRLNNISPQALHGIELMDKAAQAWSENNEMARRRATAYFDQVSRLAITELALSEHARLYSLNARIQAYRYREALSLAEQILTTTSAAGYSGYSGYWGKGQVLLRQGKHQEAISVLSSAIILARSLPPDSVSTKDIADITNSLAEAYLLDGNLARGRQLLTDALFLAGKDHRLLAAIYNNLGFVSLLTSHRQSGSSRDQAISQSIDEHQKARQYAVKSGDMLELTYIDNNLATLYQRAGRLRKARQYYWQALNLIDPGDTPLRFQVIYSNLGLIYQHLGDYQKSESFLKKALEIASQTRSSQLRLARLQCRLGNTQRLMGKPKTALVHHNLCIRYALNESNRELLLQARYELTADYLMLNNTREARKNADLIIDKLSPETDRDSGLYSQVLKQYARLERLEGRLGHARIKINLALQYSLSSRNPGLHSAILAEAMHIHRARGDTARALAYGQEALTEVERLHQYLEAERLGPAWSKTSHEIYLNVAEILLNRYRETGSRQALEQTLEVLERSRGTTLRHSFSRRESTGQLTPKEHLQALSELADTYAVQPDKRGARSLPFSYYQKHEQIESSRLNKAGPPSSLNAIKPAQIQEKLQQGQTVLYYLKLSRALYVFTITQSNTALHYLGDPKTLDTLHRQARKQLITSDSIPYQTLNLLSELLLLPAAIPGDTQDLILVLHRNLHSLPFAALPVLAALPAYQPLSARFNLRVVPSMTSYFMARKNTGKEGHTLDLAIFADPVLSPPGDSISPSTANTRELQTWSRNLPPLPWTAREAEKLKTLFRQAKYQIYTGPAANRSNLRTRQVRHARILHIASHGYFHSLNPDNIGFALAAHEKPGGVESGFITLTELFSFRFNNELVVISGCDTGMGKNMDGEGMLGLSRGFIAQGAKHVISTLWPVADKASAKFMQLFYQHLKQLGEVDRALSKAQDDMRSLPAYRHPFYWATYVLNTVSPEQTITFDNLKGIEAISTPRPDNGDNL</sequence>
<gene>
    <name evidence="3" type="ORF">SG34_029045</name>
</gene>
<dbReference type="SUPFAM" id="SSF48452">
    <property type="entry name" value="TPR-like"/>
    <property type="match status" value="1"/>
</dbReference>
<evidence type="ECO:0000256" key="1">
    <source>
        <dbReference type="PROSITE-ProRule" id="PRU00339"/>
    </source>
</evidence>
<evidence type="ECO:0000259" key="2">
    <source>
        <dbReference type="Pfam" id="PF12770"/>
    </source>
</evidence>
<dbReference type="InterPro" id="IPR011990">
    <property type="entry name" value="TPR-like_helical_dom_sf"/>
</dbReference>
<proteinExistence type="predicted"/>
<evidence type="ECO:0000313" key="4">
    <source>
        <dbReference type="Proteomes" id="UP000032352"/>
    </source>
</evidence>
<protein>
    <submittedName>
        <fullName evidence="3">CHAT domain-containing protein</fullName>
    </submittedName>
</protein>